<dbReference type="RefSeq" id="WP_133082318.1">
    <property type="nucleotide sequence ID" value="NZ_CP024915.1"/>
</dbReference>
<proteinExistence type="predicted"/>
<dbReference type="Proteomes" id="UP000239187">
    <property type="component" value="Chromosome"/>
</dbReference>
<name>A0A2L0UH39_9MICC</name>
<gene>
    <name evidence="1" type="ORF">CVO76_13445</name>
</gene>
<evidence type="ECO:0000313" key="2">
    <source>
        <dbReference type="Proteomes" id="UP000239187"/>
    </source>
</evidence>
<sequence>MTLIKATDTIPRGYRAYDLAAASAAISRRDADERTATLASPQEASQLLRQARRNRDNILIHSITSKAVDAGWNLTD</sequence>
<accession>A0A2L0UH39</accession>
<dbReference type="AlphaFoldDB" id="A0A2L0UH39"/>
<reference evidence="1 2" key="1">
    <citation type="submission" date="2017-11" db="EMBL/GenBank/DDBJ databases">
        <title>Draft genome of Arthrobacter agilis strain UMCV2, a plant growth-promoting rhizobacterium and biocontrol capacity of phytopathogenic fungi.</title>
        <authorList>
            <person name="Martinez-Camara R."/>
            <person name="Santoyo G."/>
            <person name="Moreno-Hagelsieb G."/>
            <person name="Valencia-Cantero E."/>
        </authorList>
    </citation>
    <scope>NUCLEOTIDE SEQUENCE [LARGE SCALE GENOMIC DNA]</scope>
    <source>
        <strain evidence="1 2">UMCV2</strain>
    </source>
</reference>
<dbReference type="EMBL" id="CP024915">
    <property type="protein sequence ID" value="AUZ88528.1"/>
    <property type="molecule type" value="Genomic_DNA"/>
</dbReference>
<evidence type="ECO:0000313" key="1">
    <source>
        <dbReference type="EMBL" id="AUZ88528.1"/>
    </source>
</evidence>
<organism evidence="1 2">
    <name type="scientific">Arthrobacter agilis</name>
    <dbReference type="NCBI Taxonomy" id="37921"/>
    <lineage>
        <taxon>Bacteria</taxon>
        <taxon>Bacillati</taxon>
        <taxon>Actinomycetota</taxon>
        <taxon>Actinomycetes</taxon>
        <taxon>Micrococcales</taxon>
        <taxon>Micrococcaceae</taxon>
        <taxon>Arthrobacter</taxon>
    </lineage>
</organism>
<protein>
    <submittedName>
        <fullName evidence="1">Uncharacterized protein</fullName>
    </submittedName>
</protein>